<proteinExistence type="predicted"/>
<reference evidence="1" key="2">
    <citation type="submission" date="2021-12" db="EMBL/GenBank/DDBJ databases">
        <title>Resequencing data analysis of finger millet.</title>
        <authorList>
            <person name="Hatakeyama M."/>
            <person name="Aluri S."/>
            <person name="Balachadran M.T."/>
            <person name="Sivarajan S.R."/>
            <person name="Poveda L."/>
            <person name="Shimizu-Inatsugi R."/>
            <person name="Schlapbach R."/>
            <person name="Sreeman S.M."/>
            <person name="Shimizu K.K."/>
        </authorList>
    </citation>
    <scope>NUCLEOTIDE SEQUENCE</scope>
</reference>
<protein>
    <submittedName>
        <fullName evidence="1">Uncharacterized protein</fullName>
    </submittedName>
</protein>
<evidence type="ECO:0000313" key="1">
    <source>
        <dbReference type="EMBL" id="GJN04048.1"/>
    </source>
</evidence>
<sequence>MFHLSSLVTHSLHIELCSLPAHLSSWHNFLDPWLRLQCHPSLDMRSCMQYLESCLGSFSQRQCLKIKMMTDDGH</sequence>
<name>A0AAV5CZG1_ELECO</name>
<comment type="caution">
    <text evidence="1">The sequence shown here is derived from an EMBL/GenBank/DDBJ whole genome shotgun (WGS) entry which is preliminary data.</text>
</comment>
<organism evidence="1 2">
    <name type="scientific">Eleusine coracana subsp. coracana</name>
    <dbReference type="NCBI Taxonomy" id="191504"/>
    <lineage>
        <taxon>Eukaryota</taxon>
        <taxon>Viridiplantae</taxon>
        <taxon>Streptophyta</taxon>
        <taxon>Embryophyta</taxon>
        <taxon>Tracheophyta</taxon>
        <taxon>Spermatophyta</taxon>
        <taxon>Magnoliopsida</taxon>
        <taxon>Liliopsida</taxon>
        <taxon>Poales</taxon>
        <taxon>Poaceae</taxon>
        <taxon>PACMAD clade</taxon>
        <taxon>Chloridoideae</taxon>
        <taxon>Cynodonteae</taxon>
        <taxon>Eleusininae</taxon>
        <taxon>Eleusine</taxon>
    </lineage>
</organism>
<dbReference type="AlphaFoldDB" id="A0AAV5CZG1"/>
<accession>A0AAV5CZG1</accession>
<gene>
    <name evidence="1" type="primary">ga21558</name>
    <name evidence="1" type="ORF">PR202_ga21558</name>
</gene>
<dbReference type="Proteomes" id="UP001054889">
    <property type="component" value="Unassembled WGS sequence"/>
</dbReference>
<reference evidence="1" key="1">
    <citation type="journal article" date="2018" name="DNA Res.">
        <title>Multiple hybrid de novo genome assembly of finger millet, an orphan allotetraploid crop.</title>
        <authorList>
            <person name="Hatakeyama M."/>
            <person name="Aluri S."/>
            <person name="Balachadran M.T."/>
            <person name="Sivarajan S.R."/>
            <person name="Patrignani A."/>
            <person name="Gruter S."/>
            <person name="Poveda L."/>
            <person name="Shimizu-Inatsugi R."/>
            <person name="Baeten J."/>
            <person name="Francoijs K.J."/>
            <person name="Nataraja K.N."/>
            <person name="Reddy Y.A.N."/>
            <person name="Phadnis S."/>
            <person name="Ravikumar R.L."/>
            <person name="Schlapbach R."/>
            <person name="Sreeman S.M."/>
            <person name="Shimizu K.K."/>
        </authorList>
    </citation>
    <scope>NUCLEOTIDE SEQUENCE</scope>
</reference>
<keyword evidence="2" id="KW-1185">Reference proteome</keyword>
<evidence type="ECO:0000313" key="2">
    <source>
        <dbReference type="Proteomes" id="UP001054889"/>
    </source>
</evidence>
<dbReference type="EMBL" id="BQKI01000010">
    <property type="protein sequence ID" value="GJN04048.1"/>
    <property type="molecule type" value="Genomic_DNA"/>
</dbReference>